<sequence length="152" mass="16828">MRKKNMESHPKSDVQMKEKFRVLLAEDDNEMCRLIASVLRKDGYHVTQCSNGINLLSHLTSYVNETNEEHYDVIISDIRMPGLTGMEVVEGLHRIPKAPPMILITAFGDAETHAAALRQGAVALLDKPFDMESLLDQVRSLLPGQPAASTGS</sequence>
<feature type="modified residue" description="4-aspartylphosphate" evidence="2">
    <location>
        <position position="77"/>
    </location>
</feature>
<dbReference type="EMBL" id="JAHJDP010000077">
    <property type="protein sequence ID" value="MBU2691935.1"/>
    <property type="molecule type" value="Genomic_DNA"/>
</dbReference>
<evidence type="ECO:0000256" key="2">
    <source>
        <dbReference type="PROSITE-ProRule" id="PRU00169"/>
    </source>
</evidence>
<dbReference type="InterPro" id="IPR001789">
    <property type="entry name" value="Sig_transdc_resp-reg_receiver"/>
</dbReference>
<dbReference type="GO" id="GO:0000160">
    <property type="term" value="P:phosphorelay signal transduction system"/>
    <property type="evidence" value="ECO:0007669"/>
    <property type="project" value="InterPro"/>
</dbReference>
<dbReference type="Gene3D" id="3.40.50.2300">
    <property type="match status" value="1"/>
</dbReference>
<comment type="caution">
    <text evidence="4">The sequence shown here is derived from an EMBL/GenBank/DDBJ whole genome shotgun (WGS) entry which is preliminary data.</text>
</comment>
<dbReference type="PROSITE" id="PS50110">
    <property type="entry name" value="RESPONSE_REGULATORY"/>
    <property type="match status" value="1"/>
</dbReference>
<dbReference type="SUPFAM" id="SSF52172">
    <property type="entry name" value="CheY-like"/>
    <property type="match status" value="1"/>
</dbReference>
<dbReference type="Pfam" id="PF00072">
    <property type="entry name" value="Response_reg"/>
    <property type="match status" value="1"/>
</dbReference>
<dbReference type="PANTHER" id="PTHR44591:SF3">
    <property type="entry name" value="RESPONSE REGULATORY DOMAIN-CONTAINING PROTEIN"/>
    <property type="match status" value="1"/>
</dbReference>
<evidence type="ECO:0000256" key="1">
    <source>
        <dbReference type="ARBA" id="ARBA00022553"/>
    </source>
</evidence>
<dbReference type="CDD" id="cd00156">
    <property type="entry name" value="REC"/>
    <property type="match status" value="1"/>
</dbReference>
<name>A0A948RW39_UNCEI</name>
<dbReference type="PANTHER" id="PTHR44591">
    <property type="entry name" value="STRESS RESPONSE REGULATOR PROTEIN 1"/>
    <property type="match status" value="1"/>
</dbReference>
<reference evidence="4" key="1">
    <citation type="submission" date="2021-05" db="EMBL/GenBank/DDBJ databases">
        <title>Energy efficiency and biological interactions define the core microbiome of deep oligotrophic groundwater.</title>
        <authorList>
            <person name="Mehrshad M."/>
            <person name="Lopez-Fernandez M."/>
            <person name="Bell E."/>
            <person name="Bernier-Latmani R."/>
            <person name="Bertilsson S."/>
            <person name="Dopson M."/>
        </authorList>
    </citation>
    <scope>NUCLEOTIDE SEQUENCE</scope>
    <source>
        <strain evidence="4">Modern_marine.mb.64</strain>
    </source>
</reference>
<evidence type="ECO:0000259" key="3">
    <source>
        <dbReference type="PROSITE" id="PS50110"/>
    </source>
</evidence>
<gene>
    <name evidence="4" type="ORF">KJ970_13530</name>
</gene>
<organism evidence="4 5">
    <name type="scientific">Eiseniibacteriota bacterium</name>
    <dbReference type="NCBI Taxonomy" id="2212470"/>
    <lineage>
        <taxon>Bacteria</taxon>
        <taxon>Candidatus Eiseniibacteriota</taxon>
    </lineage>
</organism>
<dbReference type="SMART" id="SM00448">
    <property type="entry name" value="REC"/>
    <property type="match status" value="1"/>
</dbReference>
<accession>A0A948RW39</accession>
<proteinExistence type="predicted"/>
<dbReference type="InterPro" id="IPR050595">
    <property type="entry name" value="Bact_response_regulator"/>
</dbReference>
<dbReference type="InterPro" id="IPR011006">
    <property type="entry name" value="CheY-like_superfamily"/>
</dbReference>
<dbReference type="AlphaFoldDB" id="A0A948RW39"/>
<dbReference type="Proteomes" id="UP000777784">
    <property type="component" value="Unassembled WGS sequence"/>
</dbReference>
<keyword evidence="1 2" id="KW-0597">Phosphoprotein</keyword>
<evidence type="ECO:0000313" key="4">
    <source>
        <dbReference type="EMBL" id="MBU2691935.1"/>
    </source>
</evidence>
<protein>
    <submittedName>
        <fullName evidence="4">Response regulator</fullName>
    </submittedName>
</protein>
<evidence type="ECO:0000313" key="5">
    <source>
        <dbReference type="Proteomes" id="UP000777784"/>
    </source>
</evidence>
<feature type="domain" description="Response regulatory" evidence="3">
    <location>
        <begin position="21"/>
        <end position="142"/>
    </location>
</feature>